<gene>
    <name evidence="2" type="ORF">BCR33DRAFT_517645</name>
</gene>
<evidence type="ECO:0000313" key="2">
    <source>
        <dbReference type="EMBL" id="ORY33903.1"/>
    </source>
</evidence>
<proteinExistence type="predicted"/>
<dbReference type="AlphaFoldDB" id="A0A1Y2BGG6"/>
<feature type="compositionally biased region" description="Polar residues" evidence="1">
    <location>
        <begin position="152"/>
        <end position="165"/>
    </location>
</feature>
<dbReference type="Proteomes" id="UP000193642">
    <property type="component" value="Unassembled WGS sequence"/>
</dbReference>
<evidence type="ECO:0000256" key="1">
    <source>
        <dbReference type="SAM" id="MobiDB-lite"/>
    </source>
</evidence>
<dbReference type="EMBL" id="MCGO01000066">
    <property type="protein sequence ID" value="ORY33903.1"/>
    <property type="molecule type" value="Genomic_DNA"/>
</dbReference>
<organism evidence="2 3">
    <name type="scientific">Rhizoclosmatium globosum</name>
    <dbReference type="NCBI Taxonomy" id="329046"/>
    <lineage>
        <taxon>Eukaryota</taxon>
        <taxon>Fungi</taxon>
        <taxon>Fungi incertae sedis</taxon>
        <taxon>Chytridiomycota</taxon>
        <taxon>Chytridiomycota incertae sedis</taxon>
        <taxon>Chytridiomycetes</taxon>
        <taxon>Chytridiales</taxon>
        <taxon>Chytriomycetaceae</taxon>
        <taxon>Rhizoclosmatium</taxon>
    </lineage>
</organism>
<comment type="caution">
    <text evidence="2">The sequence shown here is derived from an EMBL/GenBank/DDBJ whole genome shotgun (WGS) entry which is preliminary data.</text>
</comment>
<keyword evidence="3" id="KW-1185">Reference proteome</keyword>
<feature type="region of interest" description="Disordered" evidence="1">
    <location>
        <begin position="138"/>
        <end position="165"/>
    </location>
</feature>
<feature type="region of interest" description="Disordered" evidence="1">
    <location>
        <begin position="1"/>
        <end position="117"/>
    </location>
</feature>
<feature type="compositionally biased region" description="Polar residues" evidence="1">
    <location>
        <begin position="58"/>
        <end position="68"/>
    </location>
</feature>
<accession>A0A1Y2BGG6</accession>
<sequence length="176" mass="19762">MNPVNILGKDESSSSHDEKKEGGEQNKPFTGNAEGMNPTNILGKSDSPPRKEPRRSPTLIQRTHSKIVSSERMILRRPPLPKNRRINLNRSQRLQTRPHSLSKTSKRSYISVESPMNPSQALLPQQVIMLTSLMPTNKEKTPHQSKLHSHSRTSSNSVLTRSKTTCPSIARLKSLL</sequence>
<feature type="compositionally biased region" description="Basic and acidic residues" evidence="1">
    <location>
        <begin position="8"/>
        <end position="24"/>
    </location>
</feature>
<name>A0A1Y2BGG6_9FUNG</name>
<feature type="compositionally biased region" description="Polar residues" evidence="1">
    <location>
        <begin position="88"/>
        <end position="103"/>
    </location>
</feature>
<protein>
    <submittedName>
        <fullName evidence="2">Uncharacterized protein</fullName>
    </submittedName>
</protein>
<evidence type="ECO:0000313" key="3">
    <source>
        <dbReference type="Proteomes" id="UP000193642"/>
    </source>
</evidence>
<reference evidence="2 3" key="1">
    <citation type="submission" date="2016-07" db="EMBL/GenBank/DDBJ databases">
        <title>Pervasive Adenine N6-methylation of Active Genes in Fungi.</title>
        <authorList>
            <consortium name="DOE Joint Genome Institute"/>
            <person name="Mondo S.J."/>
            <person name="Dannebaum R.O."/>
            <person name="Kuo R.C."/>
            <person name="Labutti K."/>
            <person name="Haridas S."/>
            <person name="Kuo A."/>
            <person name="Salamov A."/>
            <person name="Ahrendt S.R."/>
            <person name="Lipzen A."/>
            <person name="Sullivan W."/>
            <person name="Andreopoulos W.B."/>
            <person name="Clum A."/>
            <person name="Lindquist E."/>
            <person name="Daum C."/>
            <person name="Ramamoorthy G.K."/>
            <person name="Gryganskyi A."/>
            <person name="Culley D."/>
            <person name="Magnuson J.K."/>
            <person name="James T.Y."/>
            <person name="O'Malley M.A."/>
            <person name="Stajich J.E."/>
            <person name="Spatafora J.W."/>
            <person name="Visel A."/>
            <person name="Grigoriev I.V."/>
        </authorList>
    </citation>
    <scope>NUCLEOTIDE SEQUENCE [LARGE SCALE GENOMIC DNA]</scope>
    <source>
        <strain evidence="2 3">JEL800</strain>
    </source>
</reference>